<protein>
    <submittedName>
        <fullName evidence="2">Cupin 2 conserved barrel domain protein</fullName>
    </submittedName>
</protein>
<feature type="domain" description="Cupin type-2" evidence="1">
    <location>
        <begin position="136"/>
        <end position="198"/>
    </location>
</feature>
<dbReference type="AlphaFoldDB" id="A0A979GT23"/>
<dbReference type="SUPFAM" id="SSF51182">
    <property type="entry name" value="RmlC-like cupins"/>
    <property type="match status" value="1"/>
</dbReference>
<accession>A0A979GT23</accession>
<reference evidence="3" key="1">
    <citation type="submission" date="2009-08" db="EMBL/GenBank/DDBJ databases">
        <title>The complete genome of Chitinophaga pinensis DSM 2588.</title>
        <authorList>
            <consortium name="US DOE Joint Genome Institute (JGI-PGF)"/>
            <person name="Lucas S."/>
            <person name="Copeland A."/>
            <person name="Lapidus A."/>
            <person name="Glavina del Rio T."/>
            <person name="Dalin E."/>
            <person name="Tice H."/>
            <person name="Bruce D."/>
            <person name="Goodwin L."/>
            <person name="Pitluck S."/>
            <person name="Kyrpides N."/>
            <person name="Mavromatis K."/>
            <person name="Ivanova N."/>
            <person name="Mikhailova N."/>
            <person name="Sims D."/>
            <person name="Meinche L."/>
            <person name="Brettin T."/>
            <person name="Detter J.C."/>
            <person name="Han C."/>
            <person name="Larimer F."/>
            <person name="Land M."/>
            <person name="Hauser L."/>
            <person name="Markowitz V."/>
            <person name="Cheng J.-F."/>
            <person name="Hugenholtz P."/>
            <person name="Woyke T."/>
            <person name="Wu D."/>
            <person name="Spring S."/>
            <person name="Klenk H.-P."/>
            <person name="Eisen J.A."/>
        </authorList>
    </citation>
    <scope>NUCLEOTIDE SEQUENCE [LARGE SCALE GENOMIC DNA]</scope>
    <source>
        <strain evidence="3">ATCC 43595 / DSM 2588 / LMG 13176 / NBRC 15968 / NCIMB 11800 / UQM 2034</strain>
    </source>
</reference>
<dbReference type="Pfam" id="PF07883">
    <property type="entry name" value="Cupin_2"/>
    <property type="match status" value="1"/>
</dbReference>
<dbReference type="EMBL" id="CP001699">
    <property type="protein sequence ID" value="ACU63487.1"/>
    <property type="molecule type" value="Genomic_DNA"/>
</dbReference>
<dbReference type="InterPro" id="IPR014710">
    <property type="entry name" value="RmlC-like_jellyroll"/>
</dbReference>
<dbReference type="InterPro" id="IPR011051">
    <property type="entry name" value="RmlC_Cupin_sf"/>
</dbReference>
<dbReference type="RefSeq" id="WP_012793652.1">
    <property type="nucleotide sequence ID" value="NC_013132.1"/>
</dbReference>
<gene>
    <name evidence="2" type="ordered locus">Cpin_6075</name>
</gene>
<organism evidence="2 3">
    <name type="scientific">Chitinophaga pinensis (strain ATCC 43595 / DSM 2588 / LMG 13176 / NBRC 15968 / NCIMB 11800 / UQM 2034)</name>
    <dbReference type="NCBI Taxonomy" id="485918"/>
    <lineage>
        <taxon>Bacteria</taxon>
        <taxon>Pseudomonadati</taxon>
        <taxon>Bacteroidota</taxon>
        <taxon>Chitinophagia</taxon>
        <taxon>Chitinophagales</taxon>
        <taxon>Chitinophagaceae</taxon>
        <taxon>Chitinophaga</taxon>
    </lineage>
</organism>
<dbReference type="KEGG" id="cpi:Cpin_6075"/>
<dbReference type="OrthoDB" id="7506908at2"/>
<evidence type="ECO:0000313" key="2">
    <source>
        <dbReference type="EMBL" id="ACU63487.1"/>
    </source>
</evidence>
<proteinExistence type="predicted"/>
<dbReference type="Gene3D" id="2.60.120.10">
    <property type="entry name" value="Jelly Rolls"/>
    <property type="match status" value="1"/>
</dbReference>
<dbReference type="Proteomes" id="UP000002215">
    <property type="component" value="Chromosome"/>
</dbReference>
<evidence type="ECO:0000259" key="1">
    <source>
        <dbReference type="Pfam" id="PF07883"/>
    </source>
</evidence>
<name>A0A979GT23_CHIPD</name>
<sequence>MENTFQKLSIQTGVLYTNADRTPNYSIIGVSGNKISLPPGVAYFGIVYQGHITVTDKFGTCTLSAGMSFVVSEGEVDASRLPDGQGIIIRMENYKGLRQFCGPIEDEGRLKYLDNCYDTIIVSPAKSGDPCLNHLHIPKQVKQTPHTHPSDRVGIVIKGQAECILKNETTMLQPGHLWVIPPDCLHSFNTYNEAIDLITWHPDSDFGPTDDNHPMINRTVPVNK</sequence>
<evidence type="ECO:0000313" key="3">
    <source>
        <dbReference type="Proteomes" id="UP000002215"/>
    </source>
</evidence>
<reference evidence="2 3" key="2">
    <citation type="journal article" date="2010" name="Stand. Genomic Sci.">
        <title>Complete genome sequence of Chitinophaga pinensis type strain (UQM 2034).</title>
        <authorList>
            <person name="Glavina Del Rio T."/>
            <person name="Abt B."/>
            <person name="Spring S."/>
            <person name="Lapidus A."/>
            <person name="Nolan M."/>
            <person name="Tice H."/>
            <person name="Copeland A."/>
            <person name="Cheng J.F."/>
            <person name="Chen F."/>
            <person name="Bruce D."/>
            <person name="Goodwin L."/>
            <person name="Pitluck S."/>
            <person name="Ivanova N."/>
            <person name="Mavromatis K."/>
            <person name="Mikhailova N."/>
            <person name="Pati A."/>
            <person name="Chen A."/>
            <person name="Palaniappan K."/>
            <person name="Land M."/>
            <person name="Hauser L."/>
            <person name="Chang Y.J."/>
            <person name="Jeffries C.D."/>
            <person name="Chain P."/>
            <person name="Saunders E."/>
            <person name="Detter J.C."/>
            <person name="Brettin T."/>
            <person name="Rohde M."/>
            <person name="Goker M."/>
            <person name="Bristow J."/>
            <person name="Eisen J.A."/>
            <person name="Markowitz V."/>
            <person name="Hugenholtz P."/>
            <person name="Kyrpides N.C."/>
            <person name="Klenk H.P."/>
            <person name="Lucas S."/>
        </authorList>
    </citation>
    <scope>NUCLEOTIDE SEQUENCE [LARGE SCALE GENOMIC DNA]</scope>
    <source>
        <strain evidence="3">ATCC 43595 / DSM 2588 / LMG 13176 / NBRC 15968 / NCIMB 11800 / UQM 2034</strain>
    </source>
</reference>
<dbReference type="InterPro" id="IPR013096">
    <property type="entry name" value="Cupin_2"/>
</dbReference>